<proteinExistence type="predicted"/>
<feature type="domain" description="Histidine kinase" evidence="11">
    <location>
        <begin position="372"/>
        <end position="576"/>
    </location>
</feature>
<dbReference type="GO" id="GO:0006355">
    <property type="term" value="P:regulation of DNA-templated transcription"/>
    <property type="evidence" value="ECO:0007669"/>
    <property type="project" value="InterPro"/>
</dbReference>
<feature type="transmembrane region" description="Helical" evidence="10">
    <location>
        <begin position="208"/>
        <end position="228"/>
    </location>
</feature>
<dbReference type="InterPro" id="IPR035965">
    <property type="entry name" value="PAS-like_dom_sf"/>
</dbReference>
<organism evidence="13 14">
    <name type="scientific">Paenibacillus sabuli</name>
    <dbReference type="NCBI Taxonomy" id="2772509"/>
    <lineage>
        <taxon>Bacteria</taxon>
        <taxon>Bacillati</taxon>
        <taxon>Bacillota</taxon>
        <taxon>Bacilli</taxon>
        <taxon>Bacillales</taxon>
        <taxon>Paenibacillaceae</taxon>
        <taxon>Paenibacillus</taxon>
    </lineage>
</organism>
<dbReference type="InterPro" id="IPR003594">
    <property type="entry name" value="HATPase_dom"/>
</dbReference>
<dbReference type="CDD" id="cd00130">
    <property type="entry name" value="PAS"/>
    <property type="match status" value="1"/>
</dbReference>
<keyword evidence="10" id="KW-0472">Membrane</keyword>
<evidence type="ECO:0000313" key="14">
    <source>
        <dbReference type="Proteomes" id="UP000621560"/>
    </source>
</evidence>
<dbReference type="Gene3D" id="1.10.287.130">
    <property type="match status" value="1"/>
</dbReference>
<dbReference type="InterPro" id="IPR005330">
    <property type="entry name" value="MHYT_dom"/>
</dbReference>
<feature type="transmembrane region" description="Helical" evidence="10">
    <location>
        <begin position="139"/>
        <end position="158"/>
    </location>
</feature>
<feature type="transmembrane region" description="Helical" evidence="10">
    <location>
        <begin position="103"/>
        <end position="127"/>
    </location>
</feature>
<evidence type="ECO:0000256" key="9">
    <source>
        <dbReference type="ARBA" id="ARBA00023012"/>
    </source>
</evidence>
<keyword evidence="5" id="KW-0547">Nucleotide-binding</keyword>
<dbReference type="InterPro" id="IPR004358">
    <property type="entry name" value="Sig_transdc_His_kin-like_C"/>
</dbReference>
<dbReference type="PANTHER" id="PTHR43065:SF34">
    <property type="entry name" value="SPORULATION KINASE A"/>
    <property type="match status" value="1"/>
</dbReference>
<dbReference type="RefSeq" id="WP_190921305.1">
    <property type="nucleotide sequence ID" value="NZ_JACXIZ010000058.1"/>
</dbReference>
<comment type="catalytic activity">
    <reaction evidence="1">
        <text>ATP + protein L-histidine = ADP + protein N-phospho-L-histidine.</text>
        <dbReference type="EC" id="2.7.13.3"/>
    </reaction>
</comment>
<dbReference type="PROSITE" id="PS50109">
    <property type="entry name" value="HIS_KIN"/>
    <property type="match status" value="1"/>
</dbReference>
<dbReference type="GO" id="GO:0030435">
    <property type="term" value="P:sporulation resulting in formation of a cellular spore"/>
    <property type="evidence" value="ECO:0007669"/>
    <property type="project" value="UniProtKB-KW"/>
</dbReference>
<evidence type="ECO:0000256" key="8">
    <source>
        <dbReference type="ARBA" id="ARBA00022969"/>
    </source>
</evidence>
<sequence>MSEQFDTTKLLFVLLALLISILSSYTMFQLIGNLRAWRGPRRRVWLFGAAAVFGLGVTVGHFLIMIAAEAMITIDGSICLLLLIATLLAYASFRVLAGGLHPALRLAAASLLLAAALCGLFYTSILSGPIRQFELHHEYMGITMLVTWAGVFASYAAFNIARGYSILAGTIMLGVTTIAMQLLGIDAVQVEYAAIMTADRLRETLTQLMLLLGIGTLLVTGFCLVTWLTNKRLEQVGEQYRLLVENSIDMIAIICEGQWRYVNRSGLRLFEADAPEDLIGKSIYGYLHPKHHRAARARLKSLEPEAAHAPSEQEWYTVKGKPLYTEVVETLTTLAGKPAVQVIIRDISERKKNEELLINSEKLYVAGQLAAGIAHEIRNPLTSLKGFLQLIVSGRSANKNYYDIMKSELVRIESIVSELLMLSKPQVYELAYKDVRQIMGDTITLLEAQATLHDIELSASYDPEPLWIYGVENQVKQVFINVLKNAIEVMSEGGRITIACIRKEEEVVVRISDQGPGIAEEQLAKMGQPFYTTKDKGTGLGLMVSYKIVDNHHGRIRAHSELGTGTTMEIALPYARRQTSGEAADNVTSIHRFRPEGGGTPQ</sequence>
<dbReference type="SMART" id="SM00091">
    <property type="entry name" value="PAS"/>
    <property type="match status" value="1"/>
</dbReference>
<dbReference type="AlphaFoldDB" id="A0A927GUC3"/>
<dbReference type="Pfam" id="PF00512">
    <property type="entry name" value="HisKA"/>
    <property type="match status" value="1"/>
</dbReference>
<dbReference type="PROSITE" id="PS50924">
    <property type="entry name" value="MHYT"/>
    <property type="match status" value="1"/>
</dbReference>
<feature type="transmembrane region" description="Helical" evidence="10">
    <location>
        <begin position="164"/>
        <end position="188"/>
    </location>
</feature>
<dbReference type="Pfam" id="PF02518">
    <property type="entry name" value="HATPase_c"/>
    <property type="match status" value="1"/>
</dbReference>
<feature type="transmembrane region" description="Helical" evidence="10">
    <location>
        <begin position="12"/>
        <end position="32"/>
    </location>
</feature>
<dbReference type="Gene3D" id="3.30.565.10">
    <property type="entry name" value="Histidine kinase-like ATPase, C-terminal domain"/>
    <property type="match status" value="1"/>
</dbReference>
<dbReference type="NCBIfam" id="TIGR00229">
    <property type="entry name" value="sensory_box"/>
    <property type="match status" value="1"/>
</dbReference>
<dbReference type="GO" id="GO:0016020">
    <property type="term" value="C:membrane"/>
    <property type="evidence" value="ECO:0007669"/>
    <property type="project" value="UniProtKB-UniRule"/>
</dbReference>
<evidence type="ECO:0000256" key="1">
    <source>
        <dbReference type="ARBA" id="ARBA00000085"/>
    </source>
</evidence>
<evidence type="ECO:0000256" key="5">
    <source>
        <dbReference type="ARBA" id="ARBA00022741"/>
    </source>
</evidence>
<dbReference type="SMART" id="SM00387">
    <property type="entry name" value="HATPase_c"/>
    <property type="match status" value="1"/>
</dbReference>
<dbReference type="InterPro" id="IPR000014">
    <property type="entry name" value="PAS"/>
</dbReference>
<evidence type="ECO:0000259" key="11">
    <source>
        <dbReference type="PROSITE" id="PS50109"/>
    </source>
</evidence>
<keyword evidence="10" id="KW-0812">Transmembrane</keyword>
<dbReference type="FunFam" id="1.10.287.130:FF:000040">
    <property type="entry name" value="PAS domain-containing sensor histidine kinase"/>
    <property type="match status" value="1"/>
</dbReference>
<dbReference type="Gene3D" id="3.30.450.20">
    <property type="entry name" value="PAS domain"/>
    <property type="match status" value="1"/>
</dbReference>
<dbReference type="GO" id="GO:0005524">
    <property type="term" value="F:ATP binding"/>
    <property type="evidence" value="ECO:0007669"/>
    <property type="project" value="UniProtKB-KW"/>
</dbReference>
<dbReference type="CDD" id="cd00082">
    <property type="entry name" value="HisKA"/>
    <property type="match status" value="1"/>
</dbReference>
<dbReference type="InterPro" id="IPR003661">
    <property type="entry name" value="HisK_dim/P_dom"/>
</dbReference>
<dbReference type="InterPro" id="IPR036890">
    <property type="entry name" value="HATPase_C_sf"/>
</dbReference>
<keyword evidence="4" id="KW-0808">Transferase</keyword>
<protein>
    <recommendedName>
        <fullName evidence="2">histidine kinase</fullName>
        <ecNumber evidence="2">2.7.13.3</ecNumber>
    </recommendedName>
</protein>
<dbReference type="InterPro" id="IPR005467">
    <property type="entry name" value="His_kinase_dom"/>
</dbReference>
<feature type="transmembrane region" description="Helical" evidence="10">
    <location>
        <begin position="78"/>
        <end position="97"/>
    </location>
</feature>
<evidence type="ECO:0000256" key="7">
    <source>
        <dbReference type="ARBA" id="ARBA00022840"/>
    </source>
</evidence>
<evidence type="ECO:0000256" key="3">
    <source>
        <dbReference type="ARBA" id="ARBA00022553"/>
    </source>
</evidence>
<keyword evidence="9" id="KW-0902">Two-component regulatory system</keyword>
<keyword evidence="10" id="KW-1133">Transmembrane helix</keyword>
<dbReference type="SUPFAM" id="SSF47384">
    <property type="entry name" value="Homodimeric domain of signal transducing histidine kinase"/>
    <property type="match status" value="1"/>
</dbReference>
<evidence type="ECO:0000313" key="13">
    <source>
        <dbReference type="EMBL" id="MBD2848206.1"/>
    </source>
</evidence>
<dbReference type="EC" id="2.7.13.3" evidence="2"/>
<accession>A0A927GUC3</accession>
<keyword evidence="3" id="KW-0597">Phosphoprotein</keyword>
<gene>
    <name evidence="13" type="ORF">IDH44_23680</name>
</gene>
<feature type="transmembrane region" description="Helical" evidence="10">
    <location>
        <begin position="44"/>
        <end position="66"/>
    </location>
</feature>
<dbReference type="PANTHER" id="PTHR43065">
    <property type="entry name" value="SENSOR HISTIDINE KINASE"/>
    <property type="match status" value="1"/>
</dbReference>
<evidence type="ECO:0000256" key="4">
    <source>
        <dbReference type="ARBA" id="ARBA00022679"/>
    </source>
</evidence>
<name>A0A927GUC3_9BACL</name>
<dbReference type="Pfam" id="PF00989">
    <property type="entry name" value="PAS"/>
    <property type="match status" value="1"/>
</dbReference>
<keyword evidence="8" id="KW-0749">Sporulation</keyword>
<dbReference type="GO" id="GO:0000155">
    <property type="term" value="F:phosphorelay sensor kinase activity"/>
    <property type="evidence" value="ECO:0007669"/>
    <property type="project" value="InterPro"/>
</dbReference>
<reference evidence="13" key="1">
    <citation type="submission" date="2020-09" db="EMBL/GenBank/DDBJ databases">
        <title>A novel bacterium of genus Paenibacillus, isolated from South China Sea.</title>
        <authorList>
            <person name="Huang H."/>
            <person name="Mo K."/>
            <person name="Hu Y."/>
        </authorList>
    </citation>
    <scope>NUCLEOTIDE SEQUENCE</scope>
    <source>
        <strain evidence="13">IB182496</strain>
    </source>
</reference>
<dbReference type="PRINTS" id="PR00344">
    <property type="entry name" value="BCTRLSENSOR"/>
</dbReference>
<evidence type="ECO:0000256" key="2">
    <source>
        <dbReference type="ARBA" id="ARBA00012438"/>
    </source>
</evidence>
<dbReference type="SMART" id="SM00388">
    <property type="entry name" value="HisKA"/>
    <property type="match status" value="1"/>
</dbReference>
<evidence type="ECO:0000259" key="12">
    <source>
        <dbReference type="PROSITE" id="PS50924"/>
    </source>
</evidence>
<keyword evidence="6" id="KW-0418">Kinase</keyword>
<feature type="domain" description="MHYT" evidence="12">
    <location>
        <begin position="8"/>
        <end position="201"/>
    </location>
</feature>
<dbReference type="InterPro" id="IPR036097">
    <property type="entry name" value="HisK_dim/P_sf"/>
</dbReference>
<evidence type="ECO:0000256" key="6">
    <source>
        <dbReference type="ARBA" id="ARBA00022777"/>
    </source>
</evidence>
<dbReference type="InterPro" id="IPR013767">
    <property type="entry name" value="PAS_fold"/>
</dbReference>
<dbReference type="EMBL" id="JACXIZ010000058">
    <property type="protein sequence ID" value="MBD2848206.1"/>
    <property type="molecule type" value="Genomic_DNA"/>
</dbReference>
<keyword evidence="14" id="KW-1185">Reference proteome</keyword>
<keyword evidence="7" id="KW-0067">ATP-binding</keyword>
<dbReference type="Proteomes" id="UP000621560">
    <property type="component" value="Unassembled WGS sequence"/>
</dbReference>
<dbReference type="SUPFAM" id="SSF55785">
    <property type="entry name" value="PYP-like sensor domain (PAS domain)"/>
    <property type="match status" value="1"/>
</dbReference>
<dbReference type="SUPFAM" id="SSF55874">
    <property type="entry name" value="ATPase domain of HSP90 chaperone/DNA topoisomerase II/histidine kinase"/>
    <property type="match status" value="1"/>
</dbReference>
<evidence type="ECO:0000256" key="10">
    <source>
        <dbReference type="PROSITE-ProRule" id="PRU00244"/>
    </source>
</evidence>
<comment type="caution">
    <text evidence="13">The sequence shown here is derived from an EMBL/GenBank/DDBJ whole genome shotgun (WGS) entry which is preliminary data.</text>
</comment>